<gene>
    <name evidence="2" type="ORF">GA0074692_5687</name>
</gene>
<dbReference type="AlphaFoldDB" id="A0A1C6TEL3"/>
<accession>A0A1C6TEL3</accession>
<evidence type="ECO:0000256" key="1">
    <source>
        <dbReference type="SAM" id="MobiDB-lite"/>
    </source>
</evidence>
<name>A0A1C6TEL3_9ACTN</name>
<dbReference type="OrthoDB" id="10005236at2"/>
<proteinExistence type="predicted"/>
<keyword evidence="3" id="KW-1185">Reference proteome</keyword>
<dbReference type="RefSeq" id="WP_091649486.1">
    <property type="nucleotide sequence ID" value="NZ_FMHW01000002.1"/>
</dbReference>
<protein>
    <submittedName>
        <fullName evidence="2">Uncharacterized protein</fullName>
    </submittedName>
</protein>
<evidence type="ECO:0000313" key="2">
    <source>
        <dbReference type="EMBL" id="SCL40228.1"/>
    </source>
</evidence>
<dbReference type="EMBL" id="FMHW01000002">
    <property type="protein sequence ID" value="SCL40228.1"/>
    <property type="molecule type" value="Genomic_DNA"/>
</dbReference>
<reference evidence="3" key="1">
    <citation type="submission" date="2016-06" db="EMBL/GenBank/DDBJ databases">
        <authorList>
            <person name="Varghese N."/>
            <person name="Submissions Spin"/>
        </authorList>
    </citation>
    <scope>NUCLEOTIDE SEQUENCE [LARGE SCALE GENOMIC DNA]</scope>
    <source>
        <strain evidence="3">DSM 43817</strain>
    </source>
</reference>
<dbReference type="Proteomes" id="UP000198959">
    <property type="component" value="Unassembled WGS sequence"/>
</dbReference>
<dbReference type="STRING" id="145854.GA0074692_5687"/>
<organism evidence="2 3">
    <name type="scientific">Micromonospora pallida</name>
    <dbReference type="NCBI Taxonomy" id="145854"/>
    <lineage>
        <taxon>Bacteria</taxon>
        <taxon>Bacillati</taxon>
        <taxon>Actinomycetota</taxon>
        <taxon>Actinomycetes</taxon>
        <taxon>Micromonosporales</taxon>
        <taxon>Micromonosporaceae</taxon>
        <taxon>Micromonospora</taxon>
    </lineage>
</organism>
<feature type="region of interest" description="Disordered" evidence="1">
    <location>
        <begin position="30"/>
        <end position="101"/>
    </location>
</feature>
<evidence type="ECO:0000313" key="3">
    <source>
        <dbReference type="Proteomes" id="UP000198959"/>
    </source>
</evidence>
<sequence length="101" mass="10201">MAAGWYAHRLVLLLTAAGLAGAVAGWLARSRRPATSGPSPAVPSGPTATTRGPSPLPGPVPLSEGTAVDAPYTDEEPYTGRPRYAPATSRRGTDVPGGTPP</sequence>